<evidence type="ECO:0000313" key="2">
    <source>
        <dbReference type="Proteomes" id="UP001234297"/>
    </source>
</evidence>
<organism evidence="1 2">
    <name type="scientific">Persea americana</name>
    <name type="common">Avocado</name>
    <dbReference type="NCBI Taxonomy" id="3435"/>
    <lineage>
        <taxon>Eukaryota</taxon>
        <taxon>Viridiplantae</taxon>
        <taxon>Streptophyta</taxon>
        <taxon>Embryophyta</taxon>
        <taxon>Tracheophyta</taxon>
        <taxon>Spermatophyta</taxon>
        <taxon>Magnoliopsida</taxon>
        <taxon>Magnoliidae</taxon>
        <taxon>Laurales</taxon>
        <taxon>Lauraceae</taxon>
        <taxon>Persea</taxon>
    </lineage>
</organism>
<evidence type="ECO:0000313" key="1">
    <source>
        <dbReference type="EMBL" id="KAJ8649001.1"/>
    </source>
</evidence>
<name>A0ACC2MTD7_PERAE</name>
<gene>
    <name evidence="1" type="ORF">MRB53_002024</name>
</gene>
<dbReference type="Proteomes" id="UP001234297">
    <property type="component" value="Chromosome 1"/>
</dbReference>
<reference evidence="1 2" key="1">
    <citation type="journal article" date="2022" name="Hortic Res">
        <title>A haplotype resolved chromosomal level avocado genome allows analysis of novel avocado genes.</title>
        <authorList>
            <person name="Nath O."/>
            <person name="Fletcher S.J."/>
            <person name="Hayward A."/>
            <person name="Shaw L.M."/>
            <person name="Masouleh A.K."/>
            <person name="Furtado A."/>
            <person name="Henry R.J."/>
            <person name="Mitter N."/>
        </authorList>
    </citation>
    <scope>NUCLEOTIDE SEQUENCE [LARGE SCALE GENOMIC DNA]</scope>
    <source>
        <strain evidence="2">cv. Hass</strain>
    </source>
</reference>
<sequence length="393" mass="43421">MPIFLSWVEGHREKRRTRRPLGFPGKSIDSCRILCSEEIEAPMWVDLTLEAQSTDKDIEDAWFQTSHPFHQSSSHELISMFSPSCEGKMKSPDFHCPDPKLPSSVSRSRGKHYGSRKWKEGEHEKSNSKRFRAHIRQCVARYCNIQPLTKWGLLFILPDLSRILGGQKLSVSGSDAPHVVRISLTKSCVTRHASRVEIKVGALLKDRKSSLSKSSIGSSDNPGCDPENTNLLANKGASKIRKGTNIVQITSNKRNSSNVSKTTSSGRLQDSSNLMLKWGGKVATTKRDYRDSKAKILLSTAPRKPVWSHNVAGPLKERVTTKSKNDVSSSKFNRAAGGGGKENNAQGMSQNKKASAQSAFVKDGTGPTDLKGKTKAKTQGRNVSNVVNRLHFR</sequence>
<protein>
    <submittedName>
        <fullName evidence="1">Uncharacterized protein</fullName>
    </submittedName>
</protein>
<dbReference type="EMBL" id="CM056809">
    <property type="protein sequence ID" value="KAJ8649001.1"/>
    <property type="molecule type" value="Genomic_DNA"/>
</dbReference>
<proteinExistence type="predicted"/>
<accession>A0ACC2MTD7</accession>
<keyword evidence="2" id="KW-1185">Reference proteome</keyword>
<comment type="caution">
    <text evidence="1">The sequence shown here is derived from an EMBL/GenBank/DDBJ whole genome shotgun (WGS) entry which is preliminary data.</text>
</comment>